<reference evidence="2 3" key="1">
    <citation type="submission" date="2020-08" db="EMBL/GenBank/DDBJ databases">
        <title>Sequencing the genomes of 1000 actinobacteria strains.</title>
        <authorList>
            <person name="Klenk H.-P."/>
        </authorList>
    </citation>
    <scope>NUCLEOTIDE SEQUENCE [LARGE SCALE GENOMIC DNA]</scope>
    <source>
        <strain evidence="2 3">DSM 45859</strain>
    </source>
</reference>
<keyword evidence="3" id="KW-1185">Reference proteome</keyword>
<organism evidence="2 3">
    <name type="scientific">Amycolatopsis jiangsuensis</name>
    <dbReference type="NCBI Taxonomy" id="1181879"/>
    <lineage>
        <taxon>Bacteria</taxon>
        <taxon>Bacillati</taxon>
        <taxon>Actinomycetota</taxon>
        <taxon>Actinomycetes</taxon>
        <taxon>Pseudonocardiales</taxon>
        <taxon>Pseudonocardiaceae</taxon>
        <taxon>Amycolatopsis</taxon>
    </lineage>
</organism>
<accession>A0A840IYJ7</accession>
<comment type="caution">
    <text evidence="2">The sequence shown here is derived from an EMBL/GenBank/DDBJ whole genome shotgun (WGS) entry which is preliminary data.</text>
</comment>
<keyword evidence="2" id="KW-0575">Peroxidase</keyword>
<feature type="region of interest" description="Disordered" evidence="1">
    <location>
        <begin position="357"/>
        <end position="387"/>
    </location>
</feature>
<dbReference type="GO" id="GO:0004601">
    <property type="term" value="F:peroxidase activity"/>
    <property type="evidence" value="ECO:0007669"/>
    <property type="project" value="UniProtKB-KW"/>
</dbReference>
<sequence>MGQDSVADGIKDDIKSYDDSLGQNALDAAKKAPVLGKAVSTIAGAKENIESAEDAGDIVAASGQLVQEGAAFVAGAAVDVASFALDPIGSLVSSGLNMLIELIQPLQDALHFVTGDGPSLKTASGNFVEIGKGFVTLADDFVKTGDEALKDWQGEGGEAAKKALAQFADGIRGIGSSAGAVAETLQMWSMVMTVIEEVVKAIISELVSWLIYLWLPALAASVVSVGTSVAAAMTASVAKVAGVVSKVTRHLGKLGQLLEKFATFLAKWTDDLIKQGSKLSRTGRMVTPGEERALTGAIANATKTKAKTFGDAALDTLKNAPGETLKQAFGVNPSDLGKGSAYAGRAGFDAADKMISNTRDLTGSEEASDDSGNHSAQETRENLDMGQ</sequence>
<dbReference type="AlphaFoldDB" id="A0A840IYJ7"/>
<dbReference type="RefSeq" id="WP_184781340.1">
    <property type="nucleotide sequence ID" value="NZ_JACHMG010000001.1"/>
</dbReference>
<dbReference type="EMBL" id="JACHMG010000001">
    <property type="protein sequence ID" value="MBB4686485.1"/>
    <property type="molecule type" value="Genomic_DNA"/>
</dbReference>
<protein>
    <submittedName>
        <fullName evidence="2">Alkylhydroperoxidase family enzyme</fullName>
    </submittedName>
</protein>
<gene>
    <name evidence="2" type="ORF">BJY18_003970</name>
</gene>
<dbReference type="Proteomes" id="UP000581769">
    <property type="component" value="Unassembled WGS sequence"/>
</dbReference>
<keyword evidence="2" id="KW-0560">Oxidoreductase</keyword>
<name>A0A840IYJ7_9PSEU</name>
<proteinExistence type="predicted"/>
<evidence type="ECO:0000256" key="1">
    <source>
        <dbReference type="SAM" id="MobiDB-lite"/>
    </source>
</evidence>
<evidence type="ECO:0000313" key="3">
    <source>
        <dbReference type="Proteomes" id="UP000581769"/>
    </source>
</evidence>
<feature type="compositionally biased region" description="Basic and acidic residues" evidence="1">
    <location>
        <begin position="377"/>
        <end position="387"/>
    </location>
</feature>
<evidence type="ECO:0000313" key="2">
    <source>
        <dbReference type="EMBL" id="MBB4686485.1"/>
    </source>
</evidence>